<sequence>MSEPEQDKVVEYLRRVTADLKRSRQRVRELEDREHEPIAIIGMACRYPGGVRSPEDLWRLVAEGGDAMSEFPTDRGWPADLHHPDPDHPGTTYARAGGFLHRAGEFDAGFFGISPREALAMDPQQRQLLETAWTVAESAGIDPLALSGSDTGVFVGAMYQNYALRKGEVPEEVEGYLISGSADSVVSGRVSYALGLVGPAVTVDTACSSSLVALHLAAQALRNGECSLAMAGGVTVMSTPTLFLEFSRQRGLSADGRCKSFAAAADGTGWSEGVGLVLLERLSDAQRNGHRVLAVVRGSAVNQDGASNGLTAPNGPSQRRVIRRALANARLTPLDVDAVEAHGTGTRLGDPIEAEALLATYGRDRPADRPLRLGSVKSNLGHTQAAAGVAGVIKMVLALRHGLLPKTLHVDAPSPDVDWDSGGVELLTEPMAWPETGRPRRAAVSAFGISGTNAHVVLEQAPVEAAPVEAPEQAPVEAAPEPSGRARGATAGGVVPWVVSARGAEALRTQAGRLAEFLAAGPGPDPVDVAWSLATTRAALEDRAVVLGGDPEQLLAGLRAVAAGAEHPAVVRAAGPAGAGRGVAFLFTGQGSQRAGMGAGLAEAYPVFATALDEVCAELDPLLGVSLREAITTGTAADGRSLDRTDLTQPALFAVQVALVRLAESWGIRPAAVAGHSIGELTAAYVAGVWSLPDACAVVAARGRLMQALPSGGAMLAVQADRERVAAWVAEQAPGVDGELAIAAVNGPSSVVVSGRARAVEAVGRAAREAGCRTKALTVSHAFHSPLMRPMLDAFAEVLATVATRPPVLPGVAAVTGQWSDGDSWGSPAYWAEQVCAPVRFADVAATLLADGFDTCLEAGPDGVLSALVTETAEHLGAAQRTDSQEAADGSPDGSADAWRPRAPLAVPLLRRGRPERAAALAAAAALFAAGAPVDWAGLLRAGSDDRPGPVELPTYAFRTDRYWLPAETEETEEAEGAVGTGGAGPADTEFWRLVEQGDLDGLTDALQVTGDVPLSRALPALSTWHRSRRADEQAAQWLYRARWQRLPAAPAVVPGRWLVVVPDAPGERAWSTAVVEALRGHVEPVVVPLGERATLADRLRAVLAEGPRPAGLLCLAGVDERPEPGHPEVTRGLADTLAVLQSAPGLGLPVWPATREAVAATPQDGLAGFAQAPVWGLGQVARLEQPQCWGGLVDLPAEPDGTTGALLAAVLSGTARPGGEDQAAIRRAAVHVRRLVRHRPAAPSSPWRPSGTVLVTGGTGALGAEVARWLAREGAGHLVLTSRRGPDAPGAADLAAELTALGAEVTVAACDAADGEALAALLDTLPAPLTAVVHAAGVLDDGVLAALTPARLAEVARAKAVAALNLHRLTLGAELSAFVLFSSVAGTLGSAGQGNYAAANAFLDALAERRMRDGLPATSIAWGPWAGAGMAAGEGVREKLARFAVEPMAARPALAALRTAVGSGAATVAVADVRWARLVAGGTPPPLLAELPEARPAPGAPAPARTRLADLPPARLDRALRELVAEKAAQALGHQDSSALAADRSFRELGLDSLTAVELRNALAGALGVALPPTLAFDHPTPQALAAHLRTLLRPAPAPAADRDLPAGARPTAEDPIAIVSMDCRFPGGVTGPDEFWELLAAGRDTVTGFPTDRGWDLAALYHPDPDHPGTSYTRHGAFLDAPDRFDAAFFGIGAREAAAMDPQQRLLLEISWRAVERAGLDPLSLRESRTGVFIGTNGQDYLSFLDGIPDGLAGYLGTGNAASVLSGRIAYTLGLHGPALSVDTACSSGLVALHLAANSLRTGECSLALVGAATVMSSPGVFVDFSRQRGLAEDGRCKAFAAAADGTGWGEGAGVLLLERLSDARRNGHPVLAVLRGTAVNQDGASNGLTAPNGPAQQRVIGAALAAAGLAPDEVDAVEAHGTGTTLGDPIEAQALLATYGQGRPADRPLHLGSVKSNIGHTQAAAGLAGLIKMVLALRHGLLPRTLHVDAPSPHVDWSTGAVSLLTEPVAWPETGRPRRAAVSAFGISGTNAHVILEHAPEPAPAEAPARPSPSHPSSPSSPVPIPLSARSTAALRAQARLLRGHLDAHPGQSLADLGHSLATGRAALTHRAVLLAEDRAGLATGLAALEVGRPAAGLLDGRVAPTAPVAFLFTGQGSQRPGMGRELYESFEVFRASFDETCAALEARLGHPLREVVLAPAGSAEAGPLDRTGYAQAALFALEVSLHRLVGALGLRPDLVAGHSVGELAAAHAAGVFDLDDAAALVAARARLMQQLPPGGAMVAVEAGEQEIAELVADRAGQVSVAAVNGPTATVLSGDEDAVLELAARLAERGRRTKRLRVSHAFHSPRMDDMLAAFRAEAERISYRAPDLPLVSNLTGDLADPAELATADYWVRHVRHAVRFADGVRSLERQGARTFVELGPDGVLSALARDCLVDPGAARTVPLLRADRPDRAALTAALAQLYVHGLPVELDGLCEGGRRVDLPVYPFQGRVHRLTATRSLTRSPAAPATAGAAPTADPLVEEKPDEAETGAEALRRRLRETPVAARTDLLADLVTGQLAAVLGEVEEMARSGEAFSERGLTSLGMAELRNRLHETTGVRLAPSAIVDHPTPVALAGYLAARIVESLPVDELPVAQVPPADRPETAPPAAGPAGSPLVTLFRQASLAGRAGEGLRLLAAAARLRDQPDGPPAAPRRDRFATGPADPPLVCFPSLVAPAHAYQYARFAAPFRGLRELTVLSPSGYAPGETLPDTLAELVGQQVAAVRAEHGDRPVALLGYSSGGWLAQAVAEALAEDGGAPSAVVLLDTHLPGSAGLTALESAIFGALADRADVVELTTDTGLSAMGRHFELFRDWRPAPVASPTLLVRATSPLAGTPEDRPAPLASWPHRHRTVDVPGDHLTIIGDSAASTGRAVETWLSGAERERATR</sequence>
<feature type="region of interest" description="Disordered" evidence="8">
    <location>
        <begin position="2505"/>
        <end position="2536"/>
    </location>
</feature>
<dbReference type="InterPro" id="IPR057326">
    <property type="entry name" value="KR_dom"/>
</dbReference>
<dbReference type="Pfam" id="PF08659">
    <property type="entry name" value="KR"/>
    <property type="match status" value="1"/>
</dbReference>
<feature type="domain" description="Carrier" evidence="9">
    <location>
        <begin position="1519"/>
        <end position="1594"/>
    </location>
</feature>
<dbReference type="InterPro" id="IPR029058">
    <property type="entry name" value="AB_hydrolase_fold"/>
</dbReference>
<dbReference type="InterPro" id="IPR016036">
    <property type="entry name" value="Malonyl_transacylase_ACP-bd"/>
</dbReference>
<dbReference type="PROSITE" id="PS50075">
    <property type="entry name" value="CARRIER"/>
    <property type="match status" value="2"/>
</dbReference>
<evidence type="ECO:0000259" key="9">
    <source>
        <dbReference type="PROSITE" id="PS50075"/>
    </source>
</evidence>
<keyword evidence="4" id="KW-0808">Transferase</keyword>
<dbReference type="InterPro" id="IPR014031">
    <property type="entry name" value="Ketoacyl_synth_C"/>
</dbReference>
<evidence type="ECO:0000256" key="7">
    <source>
        <dbReference type="ARBA" id="ARBA00023315"/>
    </source>
</evidence>
<dbReference type="InterPro" id="IPR009081">
    <property type="entry name" value="PP-bd_ACP"/>
</dbReference>
<accession>A0ABY7QD34</accession>
<dbReference type="InterPro" id="IPR006162">
    <property type="entry name" value="Ppantetheine_attach_site"/>
</dbReference>
<dbReference type="Pfam" id="PF02801">
    <property type="entry name" value="Ketoacyl-synt_C"/>
    <property type="match status" value="2"/>
</dbReference>
<dbReference type="Pfam" id="PF08990">
    <property type="entry name" value="Docking"/>
    <property type="match status" value="1"/>
</dbReference>
<feature type="region of interest" description="Disordered" evidence="8">
    <location>
        <begin position="1488"/>
        <end position="1512"/>
    </location>
</feature>
<dbReference type="EMBL" id="CP115450">
    <property type="protein sequence ID" value="WBP90021.1"/>
    <property type="molecule type" value="Genomic_DNA"/>
</dbReference>
<dbReference type="Pfam" id="PF18369">
    <property type="entry name" value="PKS_DE"/>
    <property type="match status" value="1"/>
</dbReference>
<keyword evidence="5" id="KW-0045">Antibiotic biosynthesis</keyword>
<evidence type="ECO:0000256" key="1">
    <source>
        <dbReference type="ARBA" id="ARBA00001957"/>
    </source>
</evidence>
<dbReference type="SMART" id="SM01294">
    <property type="entry name" value="PKS_PP_betabranch"/>
    <property type="match status" value="1"/>
</dbReference>
<evidence type="ECO:0000256" key="2">
    <source>
        <dbReference type="ARBA" id="ARBA00022450"/>
    </source>
</evidence>
<dbReference type="SMART" id="SM00823">
    <property type="entry name" value="PKS_PP"/>
    <property type="match status" value="2"/>
</dbReference>
<name>A0ABY7QD34_9ACTN</name>
<dbReference type="InterPro" id="IPR050091">
    <property type="entry name" value="PKS_NRPS_Biosynth_Enz"/>
</dbReference>
<feature type="domain" description="Ketosynthase family 3 (KS3)" evidence="10">
    <location>
        <begin position="1615"/>
        <end position="2041"/>
    </location>
</feature>
<dbReference type="RefSeq" id="WP_270148560.1">
    <property type="nucleotide sequence ID" value="NZ_CP115450.1"/>
</dbReference>
<dbReference type="Pfam" id="PF00109">
    <property type="entry name" value="ketoacyl-synt"/>
    <property type="match status" value="2"/>
</dbReference>
<keyword evidence="12" id="KW-1185">Reference proteome</keyword>
<feature type="domain" description="Ketosynthase family 3 (KS3)" evidence="10">
    <location>
        <begin position="35"/>
        <end position="460"/>
    </location>
</feature>
<dbReference type="InterPro" id="IPR020806">
    <property type="entry name" value="PKS_PP-bd"/>
</dbReference>
<dbReference type="CDD" id="cd00833">
    <property type="entry name" value="PKS"/>
    <property type="match status" value="2"/>
</dbReference>
<keyword evidence="7" id="KW-0012">Acyltransferase</keyword>
<dbReference type="InterPro" id="IPR020802">
    <property type="entry name" value="TesA-like"/>
</dbReference>
<dbReference type="PROSITE" id="PS52004">
    <property type="entry name" value="KS3_2"/>
    <property type="match status" value="2"/>
</dbReference>
<feature type="region of interest" description="Disordered" evidence="8">
    <location>
        <begin position="466"/>
        <end position="489"/>
    </location>
</feature>
<dbReference type="SUPFAM" id="SSF47336">
    <property type="entry name" value="ACP-like"/>
    <property type="match status" value="2"/>
</dbReference>
<dbReference type="SUPFAM" id="SSF53474">
    <property type="entry name" value="alpha/beta-Hydrolases"/>
    <property type="match status" value="1"/>
</dbReference>
<dbReference type="SUPFAM" id="SSF53901">
    <property type="entry name" value="Thiolase-like"/>
    <property type="match status" value="2"/>
</dbReference>
<evidence type="ECO:0000256" key="5">
    <source>
        <dbReference type="ARBA" id="ARBA00023194"/>
    </source>
</evidence>
<dbReference type="SUPFAM" id="SSF51735">
    <property type="entry name" value="NAD(P)-binding Rossmann-fold domains"/>
    <property type="match status" value="2"/>
</dbReference>
<dbReference type="Pfam" id="PF16197">
    <property type="entry name" value="KAsynt_C_assoc"/>
    <property type="match status" value="2"/>
</dbReference>
<dbReference type="PROSITE" id="PS00606">
    <property type="entry name" value="KS3_1"/>
    <property type="match status" value="2"/>
</dbReference>
<organism evidence="11 12">
    <name type="scientific">Kitasatospora cathayae</name>
    <dbReference type="NCBI Taxonomy" id="3004092"/>
    <lineage>
        <taxon>Bacteria</taxon>
        <taxon>Bacillati</taxon>
        <taxon>Actinomycetota</taxon>
        <taxon>Actinomycetes</taxon>
        <taxon>Kitasatosporales</taxon>
        <taxon>Streptomycetaceae</taxon>
        <taxon>Kitasatospora</taxon>
    </lineage>
</organism>
<dbReference type="Gene3D" id="3.40.47.10">
    <property type="match status" value="2"/>
</dbReference>
<dbReference type="PANTHER" id="PTHR43775:SF51">
    <property type="entry name" value="INACTIVE PHENOLPHTHIOCEROL SYNTHESIS POLYKETIDE SYNTHASE TYPE I PKS1-RELATED"/>
    <property type="match status" value="1"/>
</dbReference>
<feature type="compositionally biased region" description="Low complexity" evidence="8">
    <location>
        <begin position="2511"/>
        <end position="2523"/>
    </location>
</feature>
<dbReference type="InterPro" id="IPR015083">
    <property type="entry name" value="NorB/c/GfsB-D-like_docking"/>
</dbReference>
<dbReference type="Gene3D" id="3.40.50.720">
    <property type="entry name" value="NAD(P)-binding Rossmann-like Domain"/>
    <property type="match status" value="1"/>
</dbReference>
<feature type="region of interest" description="Disordered" evidence="8">
    <location>
        <begin position="876"/>
        <end position="900"/>
    </location>
</feature>
<reference evidence="12" key="1">
    <citation type="submission" date="2022-12" db="EMBL/GenBank/DDBJ databases">
        <authorList>
            <person name="Mo P."/>
        </authorList>
    </citation>
    <scope>NUCLEOTIDE SEQUENCE [LARGE SCALE GENOMIC DNA]</scope>
    <source>
        <strain evidence="12">HUAS 3-15</strain>
    </source>
</reference>
<protein>
    <submittedName>
        <fullName evidence="11">SDR family NAD(P)-dependent oxidoreductase</fullName>
    </submittedName>
</protein>
<dbReference type="SMART" id="SM00822">
    <property type="entry name" value="PKS_KR"/>
    <property type="match status" value="1"/>
</dbReference>
<dbReference type="InterPro" id="IPR013968">
    <property type="entry name" value="PKS_KR"/>
</dbReference>
<dbReference type="InterPro" id="IPR018201">
    <property type="entry name" value="Ketoacyl_synth_AS"/>
</dbReference>
<dbReference type="Pfam" id="PF00975">
    <property type="entry name" value="Thioesterase"/>
    <property type="match status" value="1"/>
</dbReference>
<evidence type="ECO:0000313" key="11">
    <source>
        <dbReference type="EMBL" id="WBP90021.1"/>
    </source>
</evidence>
<dbReference type="InterPro" id="IPR041618">
    <property type="entry name" value="PKS_DE"/>
</dbReference>
<dbReference type="InterPro" id="IPR001227">
    <property type="entry name" value="Ac_transferase_dom_sf"/>
</dbReference>
<dbReference type="Gene3D" id="3.40.366.10">
    <property type="entry name" value="Malonyl-Coenzyme A Acyl Carrier Protein, domain 2"/>
    <property type="match status" value="2"/>
</dbReference>
<dbReference type="Pfam" id="PF00550">
    <property type="entry name" value="PP-binding"/>
    <property type="match status" value="2"/>
</dbReference>
<dbReference type="PROSITE" id="PS00012">
    <property type="entry name" value="PHOSPHOPANTETHEINE"/>
    <property type="match status" value="1"/>
</dbReference>
<dbReference type="Gene3D" id="3.40.50.1820">
    <property type="entry name" value="alpha/beta hydrolase"/>
    <property type="match status" value="1"/>
</dbReference>
<dbReference type="InterPro" id="IPR032821">
    <property type="entry name" value="PKS_assoc"/>
</dbReference>
<dbReference type="Pfam" id="PF00698">
    <property type="entry name" value="Acyl_transf_1"/>
    <property type="match status" value="2"/>
</dbReference>
<evidence type="ECO:0000313" key="12">
    <source>
        <dbReference type="Proteomes" id="UP001212821"/>
    </source>
</evidence>
<dbReference type="SUPFAM" id="SSF52151">
    <property type="entry name" value="FabD/lysophospholipase-like"/>
    <property type="match status" value="2"/>
</dbReference>
<gene>
    <name evidence="11" type="ORF">O1G21_32025</name>
</gene>
<dbReference type="InterPro" id="IPR001031">
    <property type="entry name" value="Thioesterase"/>
</dbReference>
<dbReference type="InterPro" id="IPR014043">
    <property type="entry name" value="Acyl_transferase_dom"/>
</dbReference>
<dbReference type="InterPro" id="IPR036291">
    <property type="entry name" value="NAD(P)-bd_dom_sf"/>
</dbReference>
<dbReference type="Gene3D" id="3.30.70.3290">
    <property type="match status" value="2"/>
</dbReference>
<dbReference type="SUPFAM" id="SSF55048">
    <property type="entry name" value="Probable ACP-binding domain of malonyl-CoA ACP transacylase"/>
    <property type="match status" value="2"/>
</dbReference>
<evidence type="ECO:0000256" key="4">
    <source>
        <dbReference type="ARBA" id="ARBA00022679"/>
    </source>
</evidence>
<dbReference type="Gene3D" id="6.10.140.1830">
    <property type="match status" value="1"/>
</dbReference>
<keyword evidence="6" id="KW-0511">Multifunctional enzyme</keyword>
<dbReference type="SMART" id="SM00827">
    <property type="entry name" value="PKS_AT"/>
    <property type="match status" value="2"/>
</dbReference>
<keyword evidence="3" id="KW-0597">Phosphoprotein</keyword>
<proteinExistence type="predicted"/>
<evidence type="ECO:0000256" key="6">
    <source>
        <dbReference type="ARBA" id="ARBA00023268"/>
    </source>
</evidence>
<dbReference type="InterPro" id="IPR014030">
    <property type="entry name" value="Ketoacyl_synth_N"/>
</dbReference>
<comment type="cofactor">
    <cofactor evidence="1">
        <name>pantetheine 4'-phosphate</name>
        <dbReference type="ChEBI" id="CHEBI:47942"/>
    </cofactor>
</comment>
<dbReference type="CDD" id="cd08952">
    <property type="entry name" value="KR_1_SDR_x"/>
    <property type="match status" value="1"/>
</dbReference>
<evidence type="ECO:0000259" key="10">
    <source>
        <dbReference type="PROSITE" id="PS52004"/>
    </source>
</evidence>
<dbReference type="SMART" id="SM00824">
    <property type="entry name" value="PKS_TE"/>
    <property type="match status" value="1"/>
</dbReference>
<evidence type="ECO:0000256" key="8">
    <source>
        <dbReference type="SAM" id="MobiDB-lite"/>
    </source>
</evidence>
<dbReference type="InterPro" id="IPR016039">
    <property type="entry name" value="Thiolase-like"/>
</dbReference>
<feature type="region of interest" description="Disordered" evidence="8">
    <location>
        <begin position="2044"/>
        <end position="2069"/>
    </location>
</feature>
<dbReference type="PANTHER" id="PTHR43775">
    <property type="entry name" value="FATTY ACID SYNTHASE"/>
    <property type="match status" value="1"/>
</dbReference>
<dbReference type="NCBIfam" id="NF045894">
    <property type="entry name" value="PKS_plus_SDR"/>
    <property type="match status" value="1"/>
</dbReference>
<dbReference type="Gene3D" id="1.10.1200.10">
    <property type="entry name" value="ACP-like"/>
    <property type="match status" value="2"/>
</dbReference>
<dbReference type="InterPro" id="IPR016035">
    <property type="entry name" value="Acyl_Trfase/lysoPLipase"/>
</dbReference>
<dbReference type="SMART" id="SM00825">
    <property type="entry name" value="PKS_KS"/>
    <property type="match status" value="2"/>
</dbReference>
<feature type="compositionally biased region" description="Pro residues" evidence="8">
    <location>
        <begin position="2044"/>
        <end position="2068"/>
    </location>
</feature>
<dbReference type="InterPro" id="IPR036736">
    <property type="entry name" value="ACP-like_sf"/>
</dbReference>
<evidence type="ECO:0000256" key="3">
    <source>
        <dbReference type="ARBA" id="ARBA00022553"/>
    </source>
</evidence>
<feature type="compositionally biased region" description="Low complexity" evidence="8">
    <location>
        <begin position="887"/>
        <end position="898"/>
    </location>
</feature>
<dbReference type="InterPro" id="IPR020841">
    <property type="entry name" value="PKS_Beta-ketoAc_synthase_dom"/>
</dbReference>
<feature type="domain" description="Carrier" evidence="9">
    <location>
        <begin position="2551"/>
        <end position="2629"/>
    </location>
</feature>
<keyword evidence="2" id="KW-0596">Phosphopantetheine</keyword>
<dbReference type="Proteomes" id="UP001212821">
    <property type="component" value="Chromosome"/>
</dbReference>
<feature type="compositionally biased region" description="Low complexity" evidence="8">
    <location>
        <begin position="1489"/>
        <end position="1507"/>
    </location>
</feature>